<keyword evidence="3 9" id="KW-0813">Transport</keyword>
<evidence type="ECO:0000256" key="3">
    <source>
        <dbReference type="ARBA" id="ARBA00022448"/>
    </source>
</evidence>
<keyword evidence="13" id="KW-1185">Reference proteome</keyword>
<dbReference type="InterPro" id="IPR035906">
    <property type="entry name" value="MetI-like_sf"/>
</dbReference>
<evidence type="ECO:0000313" key="13">
    <source>
        <dbReference type="Proteomes" id="UP000799092"/>
    </source>
</evidence>
<feature type="transmembrane region" description="Helical" evidence="9">
    <location>
        <begin position="12"/>
        <end position="36"/>
    </location>
</feature>
<dbReference type="Gene3D" id="1.10.3720.10">
    <property type="entry name" value="MetI-like"/>
    <property type="match status" value="1"/>
</dbReference>
<name>A0A6A8DL96_9BACI</name>
<organism evidence="12 13">
    <name type="scientific">Aquibacillus halophilus</name>
    <dbReference type="NCBI Taxonomy" id="930132"/>
    <lineage>
        <taxon>Bacteria</taxon>
        <taxon>Bacillati</taxon>
        <taxon>Bacillota</taxon>
        <taxon>Bacilli</taxon>
        <taxon>Bacillales</taxon>
        <taxon>Bacillaceae</taxon>
        <taxon>Aquibacillus</taxon>
    </lineage>
</organism>
<protein>
    <recommendedName>
        <fullName evidence="10">Molybdenum transport system permease</fullName>
    </recommendedName>
</protein>
<comment type="similarity">
    <text evidence="2 10">Belongs to the binding-protein-dependent transport system permease family. CysTW subfamily.</text>
</comment>
<comment type="subcellular location">
    <subcellularLocation>
        <location evidence="1 9">Cell membrane</location>
        <topology evidence="1 9">Multi-pass membrane protein</topology>
    </subcellularLocation>
</comment>
<comment type="caution">
    <text evidence="12">The sequence shown here is derived from an EMBL/GenBank/DDBJ whole genome shotgun (WGS) entry which is preliminary data.</text>
</comment>
<dbReference type="SUPFAM" id="SSF161098">
    <property type="entry name" value="MetI-like"/>
    <property type="match status" value="1"/>
</dbReference>
<evidence type="ECO:0000256" key="8">
    <source>
        <dbReference type="ARBA" id="ARBA00023136"/>
    </source>
</evidence>
<evidence type="ECO:0000256" key="9">
    <source>
        <dbReference type="RuleBase" id="RU363032"/>
    </source>
</evidence>
<dbReference type="NCBIfam" id="TIGR02141">
    <property type="entry name" value="modB_ABC"/>
    <property type="match status" value="1"/>
</dbReference>
<gene>
    <name evidence="12" type="primary">modB</name>
    <name evidence="12" type="ORF">GH741_18100</name>
</gene>
<dbReference type="AlphaFoldDB" id="A0A6A8DL96"/>
<evidence type="ECO:0000256" key="1">
    <source>
        <dbReference type="ARBA" id="ARBA00004651"/>
    </source>
</evidence>
<dbReference type="PANTHER" id="PTHR30183:SF3">
    <property type="entry name" value="MOLYBDENUM TRANSPORT SYSTEM PERMEASE PROTEIN MODB"/>
    <property type="match status" value="1"/>
</dbReference>
<sequence length="218" mass="23965">MLTSQFWEPIQLSLLVATCAAIIVAFSGTVIGWFMSRKKFKGKTAIETIMLLPIVLPPTVIGFLLVILFGRNGPVGELIHSLFNQSILFTVWAAIIAAIVVSFPLMYQSAKTGFQSIGKDIHEAARIDGANEREILRYISVPLCYKSLVAGVTLSFARALGEFGATIMFAGNIPGRTQTIPTAIYVAFESNQMSLAWAWVLSIIVISYIMLFLLRRSN</sequence>
<dbReference type="EMBL" id="WJNG01000017">
    <property type="protein sequence ID" value="MRH44561.1"/>
    <property type="molecule type" value="Genomic_DNA"/>
</dbReference>
<keyword evidence="4 10" id="KW-1003">Cell membrane</keyword>
<proteinExistence type="inferred from homology"/>
<feature type="transmembrane region" description="Helical" evidence="9">
    <location>
        <begin position="48"/>
        <end position="69"/>
    </location>
</feature>
<dbReference type="InterPro" id="IPR000515">
    <property type="entry name" value="MetI-like"/>
</dbReference>
<evidence type="ECO:0000256" key="5">
    <source>
        <dbReference type="ARBA" id="ARBA00022505"/>
    </source>
</evidence>
<evidence type="ECO:0000256" key="6">
    <source>
        <dbReference type="ARBA" id="ARBA00022692"/>
    </source>
</evidence>
<dbReference type="GO" id="GO:0005886">
    <property type="term" value="C:plasma membrane"/>
    <property type="evidence" value="ECO:0007669"/>
    <property type="project" value="UniProtKB-SubCell"/>
</dbReference>
<comment type="function">
    <text evidence="10">Part of the binding-protein-dependent transport system for molybdenum; probably responsible for the translocation of the substrate across the membrane.</text>
</comment>
<dbReference type="CDD" id="cd06261">
    <property type="entry name" value="TM_PBP2"/>
    <property type="match status" value="1"/>
</dbReference>
<evidence type="ECO:0000259" key="11">
    <source>
        <dbReference type="PROSITE" id="PS50928"/>
    </source>
</evidence>
<dbReference type="GO" id="GO:0015098">
    <property type="term" value="F:molybdate ion transmembrane transporter activity"/>
    <property type="evidence" value="ECO:0007669"/>
    <property type="project" value="UniProtKB-UniRule"/>
</dbReference>
<feature type="domain" description="ABC transmembrane type-1" evidence="11">
    <location>
        <begin position="10"/>
        <end position="214"/>
    </location>
</feature>
<dbReference type="Pfam" id="PF00528">
    <property type="entry name" value="BPD_transp_1"/>
    <property type="match status" value="1"/>
</dbReference>
<feature type="transmembrane region" description="Helical" evidence="9">
    <location>
        <begin position="89"/>
        <end position="107"/>
    </location>
</feature>
<evidence type="ECO:0000256" key="2">
    <source>
        <dbReference type="ARBA" id="ARBA00007069"/>
    </source>
</evidence>
<reference evidence="12" key="1">
    <citation type="submission" date="2019-11" db="EMBL/GenBank/DDBJ databases">
        <authorList>
            <person name="Li J."/>
        </authorList>
    </citation>
    <scope>NUCLEOTIDE SEQUENCE</scope>
    <source>
        <strain evidence="12">B6B</strain>
    </source>
</reference>
<dbReference type="Proteomes" id="UP000799092">
    <property type="component" value="Unassembled WGS sequence"/>
</dbReference>
<dbReference type="PANTHER" id="PTHR30183">
    <property type="entry name" value="MOLYBDENUM TRANSPORT SYSTEM PERMEASE PROTEIN MODB"/>
    <property type="match status" value="1"/>
</dbReference>
<keyword evidence="8 9" id="KW-0472">Membrane</keyword>
<keyword evidence="7 9" id="KW-1133">Transmembrane helix</keyword>
<keyword evidence="5 10" id="KW-0500">Molybdenum</keyword>
<dbReference type="OrthoDB" id="9795403at2"/>
<feature type="transmembrane region" description="Helical" evidence="9">
    <location>
        <begin position="196"/>
        <end position="214"/>
    </location>
</feature>
<evidence type="ECO:0000256" key="7">
    <source>
        <dbReference type="ARBA" id="ARBA00022989"/>
    </source>
</evidence>
<evidence type="ECO:0000256" key="4">
    <source>
        <dbReference type="ARBA" id="ARBA00022475"/>
    </source>
</evidence>
<evidence type="ECO:0000256" key="10">
    <source>
        <dbReference type="RuleBase" id="RU365097"/>
    </source>
</evidence>
<accession>A0A6A8DL96</accession>
<dbReference type="RefSeq" id="WP_153738175.1">
    <property type="nucleotide sequence ID" value="NZ_WJNG01000017.1"/>
</dbReference>
<keyword evidence="6 9" id="KW-0812">Transmembrane</keyword>
<feature type="transmembrane region" description="Helical" evidence="9">
    <location>
        <begin position="143"/>
        <end position="161"/>
    </location>
</feature>
<dbReference type="PROSITE" id="PS50928">
    <property type="entry name" value="ABC_TM1"/>
    <property type="match status" value="1"/>
</dbReference>
<evidence type="ECO:0000313" key="12">
    <source>
        <dbReference type="EMBL" id="MRH44561.1"/>
    </source>
</evidence>
<dbReference type="InterPro" id="IPR011867">
    <property type="entry name" value="ModB_ABC"/>
</dbReference>